<dbReference type="Proteomes" id="UP001154282">
    <property type="component" value="Unassembled WGS sequence"/>
</dbReference>
<evidence type="ECO:0000259" key="1">
    <source>
        <dbReference type="PROSITE" id="PS50181"/>
    </source>
</evidence>
<dbReference type="InterPro" id="IPR001810">
    <property type="entry name" value="F-box_dom"/>
</dbReference>
<feature type="domain" description="F-box" evidence="1">
    <location>
        <begin position="1"/>
        <end position="47"/>
    </location>
</feature>
<dbReference type="PROSITE" id="PS50181">
    <property type="entry name" value="FBOX"/>
    <property type="match status" value="1"/>
</dbReference>
<dbReference type="Gene3D" id="1.20.1280.50">
    <property type="match status" value="1"/>
</dbReference>
<sequence length="416" mass="45644">MSDSLPPEIIADILDRLTDAADLVRCRRVSKQWLSVLDSPDFIQRHLQRSTAALSNAGLFLRNDDGALFYAPDSASDSPRPDPKLPTHPDGALLLGSCRGLVCFCVNNQRDLVILNPRTGERRQICNYSPPDFPQHPSPAVNPHISKLDARMFVEYSTDSRRGKDVDLEVDGGGLATLVLGGYGFGYDESSDDYKVVRIRGLVGGGGGVESHHFRAEIYSVRAESCKIIEPTDLPYPNHRNGVFVCGALNWVAHNDVLLALDLGSDGGGFSLLPQPKYIRGRPEVKSLGELDSCLCLCGGYYVGDGQGRLDLWVMKEYGEVESWCKVWSIRDPIVVRCGPAFLLGCSAVDGGGGRRLLFMVDGRVWFWYYPSGDRVEAVDMGGIVGEGGFDAAYCLESLVRLFDRGYDQKVVLESL</sequence>
<dbReference type="InterPro" id="IPR050796">
    <property type="entry name" value="SCF_F-box_component"/>
</dbReference>
<dbReference type="InterPro" id="IPR017451">
    <property type="entry name" value="F-box-assoc_interact_dom"/>
</dbReference>
<dbReference type="PANTHER" id="PTHR31672">
    <property type="entry name" value="BNACNNG10540D PROTEIN"/>
    <property type="match status" value="1"/>
</dbReference>
<dbReference type="EMBL" id="CAMGYJ010000006">
    <property type="protein sequence ID" value="CAI0437823.1"/>
    <property type="molecule type" value="Genomic_DNA"/>
</dbReference>
<dbReference type="PANTHER" id="PTHR31672:SF13">
    <property type="entry name" value="F-BOX PROTEIN CPR30-LIKE"/>
    <property type="match status" value="1"/>
</dbReference>
<keyword evidence="3" id="KW-1185">Reference proteome</keyword>
<reference evidence="2" key="1">
    <citation type="submission" date="2022-08" db="EMBL/GenBank/DDBJ databases">
        <authorList>
            <person name="Gutierrez-Valencia J."/>
        </authorList>
    </citation>
    <scope>NUCLEOTIDE SEQUENCE</scope>
</reference>
<dbReference type="AlphaFoldDB" id="A0AAV0LUV7"/>
<dbReference type="SMART" id="SM00256">
    <property type="entry name" value="FBOX"/>
    <property type="match status" value="1"/>
</dbReference>
<dbReference type="NCBIfam" id="TIGR01640">
    <property type="entry name" value="F_box_assoc_1"/>
    <property type="match status" value="1"/>
</dbReference>
<gene>
    <name evidence="2" type="ORF">LITE_LOCUS25600</name>
</gene>
<accession>A0AAV0LUV7</accession>
<dbReference type="Pfam" id="PF12937">
    <property type="entry name" value="F-box-like"/>
    <property type="match status" value="1"/>
</dbReference>
<proteinExistence type="predicted"/>
<dbReference type="InterPro" id="IPR036047">
    <property type="entry name" value="F-box-like_dom_sf"/>
</dbReference>
<comment type="caution">
    <text evidence="2">The sequence shown here is derived from an EMBL/GenBank/DDBJ whole genome shotgun (WGS) entry which is preliminary data.</text>
</comment>
<evidence type="ECO:0000313" key="2">
    <source>
        <dbReference type="EMBL" id="CAI0437823.1"/>
    </source>
</evidence>
<name>A0AAV0LUV7_9ROSI</name>
<protein>
    <recommendedName>
        <fullName evidence="1">F-box domain-containing protein</fullName>
    </recommendedName>
</protein>
<dbReference type="SUPFAM" id="SSF81383">
    <property type="entry name" value="F-box domain"/>
    <property type="match status" value="1"/>
</dbReference>
<evidence type="ECO:0000313" key="3">
    <source>
        <dbReference type="Proteomes" id="UP001154282"/>
    </source>
</evidence>
<organism evidence="2 3">
    <name type="scientific">Linum tenue</name>
    <dbReference type="NCBI Taxonomy" id="586396"/>
    <lineage>
        <taxon>Eukaryota</taxon>
        <taxon>Viridiplantae</taxon>
        <taxon>Streptophyta</taxon>
        <taxon>Embryophyta</taxon>
        <taxon>Tracheophyta</taxon>
        <taxon>Spermatophyta</taxon>
        <taxon>Magnoliopsida</taxon>
        <taxon>eudicotyledons</taxon>
        <taxon>Gunneridae</taxon>
        <taxon>Pentapetalae</taxon>
        <taxon>rosids</taxon>
        <taxon>fabids</taxon>
        <taxon>Malpighiales</taxon>
        <taxon>Linaceae</taxon>
        <taxon>Linum</taxon>
    </lineage>
</organism>